<sequence>MQLTCSLALLTLCAAALGSPANDGTMSGVWLSRADDNIHMPELIDIGSLIAAAFEANQNKNGAREEVHPAVPPQPTATVKATSQTAQPEKAHITNPVLDKPQPKSVEQKVVAKPAAQQPQQNPVEKKPADKKPAIKAASATPVILKPAVKAASVGPVSQKPAMKATSINPVSQKTTPKKQQINHIEQKSAEQKTHNPEAKPAAPSDDHKQLAAHSAINRDALASSDKKAAPAKHTNGVHAMPVAVSSKHDNDMAREEVDEDQDNDDSNGSEKSIAKSNVVVRKTRTVIAHKLRTTTVADLESQEERSNALRDDILDEDDADADADADAGKSNAHRSSKSAKGLPSSSAKVGQMDDIVENESAGVSMHALGGAMGGYCSSALVAFFVAASYL</sequence>
<gene>
    <name evidence="1" type="ORF">LPJ66_000451</name>
</gene>
<evidence type="ECO:0000313" key="2">
    <source>
        <dbReference type="Proteomes" id="UP001150581"/>
    </source>
</evidence>
<keyword evidence="2" id="KW-1185">Reference proteome</keyword>
<protein>
    <submittedName>
        <fullName evidence="1">Uncharacterized protein</fullName>
    </submittedName>
</protein>
<organism evidence="1 2">
    <name type="scientific">Kickxella alabastrina</name>
    <dbReference type="NCBI Taxonomy" id="61397"/>
    <lineage>
        <taxon>Eukaryota</taxon>
        <taxon>Fungi</taxon>
        <taxon>Fungi incertae sedis</taxon>
        <taxon>Zoopagomycota</taxon>
        <taxon>Kickxellomycotina</taxon>
        <taxon>Kickxellomycetes</taxon>
        <taxon>Kickxellales</taxon>
        <taxon>Kickxellaceae</taxon>
        <taxon>Kickxella</taxon>
    </lineage>
</organism>
<proteinExistence type="predicted"/>
<reference evidence="1" key="1">
    <citation type="submission" date="2022-07" db="EMBL/GenBank/DDBJ databases">
        <title>Phylogenomic reconstructions and comparative analyses of Kickxellomycotina fungi.</title>
        <authorList>
            <person name="Reynolds N.K."/>
            <person name="Stajich J.E."/>
            <person name="Barry K."/>
            <person name="Grigoriev I.V."/>
            <person name="Crous P."/>
            <person name="Smith M.E."/>
        </authorList>
    </citation>
    <scope>NUCLEOTIDE SEQUENCE</scope>
    <source>
        <strain evidence="1">Benny 63K</strain>
    </source>
</reference>
<name>A0ACC1IVY4_9FUNG</name>
<comment type="caution">
    <text evidence="1">The sequence shown here is derived from an EMBL/GenBank/DDBJ whole genome shotgun (WGS) entry which is preliminary data.</text>
</comment>
<evidence type="ECO:0000313" key="1">
    <source>
        <dbReference type="EMBL" id="KAJ1901840.1"/>
    </source>
</evidence>
<accession>A0ACC1IVY4</accession>
<dbReference type="Proteomes" id="UP001150581">
    <property type="component" value="Unassembled WGS sequence"/>
</dbReference>
<dbReference type="EMBL" id="JANBPG010000013">
    <property type="protein sequence ID" value="KAJ1901840.1"/>
    <property type="molecule type" value="Genomic_DNA"/>
</dbReference>